<accession>A0A060S5V9</accession>
<dbReference type="Proteomes" id="UP000029665">
    <property type="component" value="Unassembled WGS sequence"/>
</dbReference>
<sequence length="160" mass="18092">MTTPTIVQGPPIEDLHPIHDVIVTLLEWFSARYQLLAPKPKTGTSLTQPIPPMSGAAARRWARNVLKDQPTVSSPKHDKDRHELESRAEKIKSYEAMLDVLHRASTGQWPDADRLPDQLSPTYDPHKPQKFREKRSRAEGLGDVEEQPSSKRQRSTASQT</sequence>
<protein>
    <submittedName>
        <fullName evidence="2">Uncharacterized protein</fullName>
    </submittedName>
</protein>
<proteinExistence type="predicted"/>
<dbReference type="HOGENOM" id="CLU_1949914_0_0_1"/>
<feature type="compositionally biased region" description="Basic and acidic residues" evidence="1">
    <location>
        <begin position="124"/>
        <end position="140"/>
    </location>
</feature>
<feature type="region of interest" description="Disordered" evidence="1">
    <location>
        <begin position="105"/>
        <end position="160"/>
    </location>
</feature>
<organism evidence="2 3">
    <name type="scientific">Pycnoporus cinnabarinus</name>
    <name type="common">Cinnabar-red polypore</name>
    <name type="synonym">Trametes cinnabarina</name>
    <dbReference type="NCBI Taxonomy" id="5643"/>
    <lineage>
        <taxon>Eukaryota</taxon>
        <taxon>Fungi</taxon>
        <taxon>Dikarya</taxon>
        <taxon>Basidiomycota</taxon>
        <taxon>Agaricomycotina</taxon>
        <taxon>Agaricomycetes</taxon>
        <taxon>Polyporales</taxon>
        <taxon>Polyporaceae</taxon>
        <taxon>Trametes</taxon>
    </lineage>
</organism>
<evidence type="ECO:0000256" key="1">
    <source>
        <dbReference type="SAM" id="MobiDB-lite"/>
    </source>
</evidence>
<feature type="region of interest" description="Disordered" evidence="1">
    <location>
        <begin position="64"/>
        <end position="88"/>
    </location>
</feature>
<dbReference type="AlphaFoldDB" id="A0A060S5V9"/>
<evidence type="ECO:0000313" key="2">
    <source>
        <dbReference type="EMBL" id="CDO69601.1"/>
    </source>
</evidence>
<feature type="compositionally biased region" description="Basic and acidic residues" evidence="1">
    <location>
        <begin position="75"/>
        <end position="88"/>
    </location>
</feature>
<comment type="caution">
    <text evidence="2">The sequence shown here is derived from an EMBL/GenBank/DDBJ whole genome shotgun (WGS) entry which is preliminary data.</text>
</comment>
<dbReference type="EMBL" id="CCBP010000050">
    <property type="protein sequence ID" value="CDO69601.1"/>
    <property type="molecule type" value="Genomic_DNA"/>
</dbReference>
<name>A0A060S5V9_PYCCI</name>
<keyword evidence="3" id="KW-1185">Reference proteome</keyword>
<gene>
    <name evidence="2" type="ORF">BN946_scf184875.g4</name>
</gene>
<evidence type="ECO:0000313" key="3">
    <source>
        <dbReference type="Proteomes" id="UP000029665"/>
    </source>
</evidence>
<reference evidence="2" key="1">
    <citation type="submission" date="2014-01" db="EMBL/GenBank/DDBJ databases">
        <title>The genome of the white-rot fungus Pycnoporus cinnabarinus: a basidiomycete model with a versatile arsenal for lignocellulosic biomass breakdown.</title>
        <authorList>
            <person name="Levasseur A."/>
            <person name="Lomascolo A."/>
            <person name="Ruiz-Duenas F.J."/>
            <person name="Uzan E."/>
            <person name="Piumi F."/>
            <person name="Kues U."/>
            <person name="Ram A.F.J."/>
            <person name="Murat C."/>
            <person name="Haon M."/>
            <person name="Benoit I."/>
            <person name="Arfi Y."/>
            <person name="Chevret D."/>
            <person name="Drula E."/>
            <person name="Kwon M.J."/>
            <person name="Gouret P."/>
            <person name="Lesage-Meessen L."/>
            <person name="Lombard V."/>
            <person name="Mariette J."/>
            <person name="Noirot C."/>
            <person name="Park J."/>
            <person name="Patyshakuliyeva A."/>
            <person name="Wieneger R.A.B."/>
            <person name="Wosten H.A.B."/>
            <person name="Martin F."/>
            <person name="Coutinho P.M."/>
            <person name="de Vries R."/>
            <person name="Martinez A.T."/>
            <person name="Klopp C."/>
            <person name="Pontarotti P."/>
            <person name="Henrissat B."/>
            <person name="Record E."/>
        </authorList>
    </citation>
    <scope>NUCLEOTIDE SEQUENCE [LARGE SCALE GENOMIC DNA]</scope>
    <source>
        <strain evidence="2">BRFM137</strain>
    </source>
</reference>